<reference evidence="12 13" key="1">
    <citation type="submission" date="2022-03" db="EMBL/GenBank/DDBJ databases">
        <authorList>
            <person name="Jo J.-H."/>
            <person name="Im W.-T."/>
        </authorList>
    </citation>
    <scope>NUCLEOTIDE SEQUENCE [LARGE SCALE GENOMIC DNA]</scope>
    <source>
        <strain evidence="12 13">SM33</strain>
    </source>
</reference>
<evidence type="ECO:0000256" key="6">
    <source>
        <dbReference type="ARBA" id="ARBA00022692"/>
    </source>
</evidence>
<name>A0ABS9VQ63_9SPHN</name>
<evidence type="ECO:0000256" key="5">
    <source>
        <dbReference type="ARBA" id="ARBA00022597"/>
    </source>
</evidence>
<dbReference type="PANTHER" id="PTHR30413">
    <property type="entry name" value="INNER MEMBRANE TRANSPORT PERMEASE"/>
    <property type="match status" value="1"/>
</dbReference>
<feature type="transmembrane region" description="Helical" evidence="10">
    <location>
        <begin position="156"/>
        <end position="175"/>
    </location>
</feature>
<feature type="transmembrane region" description="Helical" evidence="10">
    <location>
        <begin position="66"/>
        <end position="87"/>
    </location>
</feature>
<comment type="subcellular location">
    <subcellularLocation>
        <location evidence="1">Cell membrane</location>
        <topology evidence="1">Multi-pass membrane protein</topology>
    </subcellularLocation>
</comment>
<dbReference type="EMBL" id="JAKZHW010000002">
    <property type="protein sequence ID" value="MCH8617131.1"/>
    <property type="molecule type" value="Genomic_DNA"/>
</dbReference>
<sequence>MATKTSTSLEELRDSWRIQRRVIWALVMREILTRYGRHNIGFLWLFVEPMIFTLLVTALWSSTKSLHGSTIPIVAFAVTGYSSVLLWRNMPARTIEALTPNSGLLHHRNVRPIDIYLSRIFLEIAGATTAFVVLVIFFYAIGWLELPEDLVQVAEGWALSAWFGSSLALFLGALSERTEIVQKFWKPTSYIVFPLSGAAFLVDWLPKQGQEFVLLLPMVHGVEYLREGFFGSQINAHHDIPYMAIINAVLTLFGLSQVRAIGSNVVPE</sequence>
<dbReference type="PRINTS" id="PR00164">
    <property type="entry name" value="ABC2TRNSPORT"/>
</dbReference>
<keyword evidence="3" id="KW-0813">Transport</keyword>
<feature type="transmembrane region" description="Helical" evidence="10">
    <location>
        <begin position="120"/>
        <end position="144"/>
    </location>
</feature>
<keyword evidence="7 10" id="KW-1133">Transmembrane helix</keyword>
<keyword evidence="6 10" id="KW-0812">Transmembrane</keyword>
<feature type="transmembrane region" description="Helical" evidence="10">
    <location>
        <begin position="187"/>
        <end position="205"/>
    </location>
</feature>
<accession>A0ABS9VQ63</accession>
<evidence type="ECO:0000256" key="10">
    <source>
        <dbReference type="SAM" id="Phobius"/>
    </source>
</evidence>
<proteinExistence type="inferred from homology"/>
<protein>
    <submittedName>
        <fullName evidence="12">ABC transporter permease</fullName>
    </submittedName>
</protein>
<evidence type="ECO:0000313" key="12">
    <source>
        <dbReference type="EMBL" id="MCH8617131.1"/>
    </source>
</evidence>
<evidence type="ECO:0000256" key="7">
    <source>
        <dbReference type="ARBA" id="ARBA00022989"/>
    </source>
</evidence>
<keyword evidence="5" id="KW-0762">Sugar transport</keyword>
<comment type="similarity">
    <text evidence="2">Belongs to the ABC-2 integral membrane protein family.</text>
</comment>
<evidence type="ECO:0000256" key="3">
    <source>
        <dbReference type="ARBA" id="ARBA00022448"/>
    </source>
</evidence>
<evidence type="ECO:0000313" key="13">
    <source>
        <dbReference type="Proteomes" id="UP001203058"/>
    </source>
</evidence>
<keyword evidence="8" id="KW-0625">Polysaccharide transport</keyword>
<dbReference type="InterPro" id="IPR000412">
    <property type="entry name" value="ABC_2_transport"/>
</dbReference>
<keyword evidence="13" id="KW-1185">Reference proteome</keyword>
<keyword evidence="9 10" id="KW-0472">Membrane</keyword>
<evidence type="ECO:0000256" key="4">
    <source>
        <dbReference type="ARBA" id="ARBA00022475"/>
    </source>
</evidence>
<feature type="domain" description="ABC-2 type transporter transmembrane" evidence="11">
    <location>
        <begin position="23"/>
        <end position="230"/>
    </location>
</feature>
<gene>
    <name evidence="12" type="ORF">LZ016_13620</name>
</gene>
<evidence type="ECO:0000256" key="1">
    <source>
        <dbReference type="ARBA" id="ARBA00004651"/>
    </source>
</evidence>
<evidence type="ECO:0000256" key="8">
    <source>
        <dbReference type="ARBA" id="ARBA00023047"/>
    </source>
</evidence>
<dbReference type="Proteomes" id="UP001203058">
    <property type="component" value="Unassembled WGS sequence"/>
</dbReference>
<evidence type="ECO:0000259" key="11">
    <source>
        <dbReference type="Pfam" id="PF01061"/>
    </source>
</evidence>
<organism evidence="12 13">
    <name type="scientific">Sphingomonas telluris</name>
    <dbReference type="NCBI Taxonomy" id="2907998"/>
    <lineage>
        <taxon>Bacteria</taxon>
        <taxon>Pseudomonadati</taxon>
        <taxon>Pseudomonadota</taxon>
        <taxon>Alphaproteobacteria</taxon>
        <taxon>Sphingomonadales</taxon>
        <taxon>Sphingomonadaceae</taxon>
        <taxon>Sphingomonas</taxon>
    </lineage>
</organism>
<feature type="transmembrane region" description="Helical" evidence="10">
    <location>
        <begin position="42"/>
        <end position="60"/>
    </location>
</feature>
<evidence type="ECO:0000256" key="9">
    <source>
        <dbReference type="ARBA" id="ARBA00023136"/>
    </source>
</evidence>
<keyword evidence="4" id="KW-1003">Cell membrane</keyword>
<dbReference type="Pfam" id="PF01061">
    <property type="entry name" value="ABC2_membrane"/>
    <property type="match status" value="1"/>
</dbReference>
<dbReference type="InterPro" id="IPR013525">
    <property type="entry name" value="ABC2_TM"/>
</dbReference>
<dbReference type="RefSeq" id="WP_241447998.1">
    <property type="nucleotide sequence ID" value="NZ_JAKZHW010000002.1"/>
</dbReference>
<feature type="transmembrane region" description="Helical" evidence="10">
    <location>
        <begin position="240"/>
        <end position="262"/>
    </location>
</feature>
<dbReference type="PANTHER" id="PTHR30413:SF10">
    <property type="entry name" value="CAPSULE POLYSACCHARIDE EXPORT INNER-MEMBRANE PROTEIN CTRC"/>
    <property type="match status" value="1"/>
</dbReference>
<comment type="caution">
    <text evidence="12">The sequence shown here is derived from an EMBL/GenBank/DDBJ whole genome shotgun (WGS) entry which is preliminary data.</text>
</comment>
<evidence type="ECO:0000256" key="2">
    <source>
        <dbReference type="ARBA" id="ARBA00007783"/>
    </source>
</evidence>